<evidence type="ECO:0000256" key="1">
    <source>
        <dbReference type="SAM" id="Phobius"/>
    </source>
</evidence>
<keyword evidence="1" id="KW-0812">Transmembrane</keyword>
<keyword evidence="1" id="KW-1133">Transmembrane helix</keyword>
<evidence type="ECO:0000313" key="3">
    <source>
        <dbReference type="Proteomes" id="UP000229449"/>
    </source>
</evidence>
<dbReference type="AlphaFoldDB" id="A0A2M7RA51"/>
<keyword evidence="1" id="KW-0472">Membrane</keyword>
<dbReference type="EMBL" id="PFMA01000042">
    <property type="protein sequence ID" value="PIY93441.1"/>
    <property type="molecule type" value="Genomic_DNA"/>
</dbReference>
<name>A0A2M7RA51_9BACT</name>
<feature type="transmembrane region" description="Helical" evidence="1">
    <location>
        <begin position="9"/>
        <end position="28"/>
    </location>
</feature>
<comment type="caution">
    <text evidence="2">The sequence shown here is derived from an EMBL/GenBank/DDBJ whole genome shotgun (WGS) entry which is preliminary data.</text>
</comment>
<dbReference type="Proteomes" id="UP000229449">
    <property type="component" value="Unassembled WGS sequence"/>
</dbReference>
<evidence type="ECO:0000313" key="2">
    <source>
        <dbReference type="EMBL" id="PIY93441.1"/>
    </source>
</evidence>
<sequence length="206" mass="23562">MNLNKKKIFWLDIIFFVVLLLVGGYFFYKSAPPATAPEDSGVIITNNNEVTVDLPEGVTVENLADGNKLVKNEIDGYSVKITNNEYVYKNPEGNLKVQNYIEPKEAYAGSGGCVVSFLKTDYKDIKDVKKEEDYYCKDIIGPDCEYSKIEELKFNDLKWFKVYSHGSFIGTDNPEYITYKDKSMYTLYFSCDNTNFVSDILSNFSF</sequence>
<organism evidence="2 3">
    <name type="scientific">Candidatus Magasanikbacteria bacterium CG_4_10_14_0_8_um_filter_32_14</name>
    <dbReference type="NCBI Taxonomy" id="1974640"/>
    <lineage>
        <taxon>Bacteria</taxon>
        <taxon>Candidatus Magasanikiibacteriota</taxon>
    </lineage>
</organism>
<accession>A0A2M7RA51</accession>
<gene>
    <name evidence="2" type="ORF">COY69_01650</name>
</gene>
<proteinExistence type="predicted"/>
<protein>
    <submittedName>
        <fullName evidence="2">Uncharacterized protein</fullName>
    </submittedName>
</protein>
<reference evidence="3" key="1">
    <citation type="submission" date="2017-09" db="EMBL/GenBank/DDBJ databases">
        <title>Depth-based differentiation of microbial function through sediment-hosted aquifers and enrichment of novel symbionts in the deep terrestrial subsurface.</title>
        <authorList>
            <person name="Probst A.J."/>
            <person name="Ladd B."/>
            <person name="Jarett J.K."/>
            <person name="Geller-Mcgrath D.E."/>
            <person name="Sieber C.M.K."/>
            <person name="Emerson J.B."/>
            <person name="Anantharaman K."/>
            <person name="Thomas B.C."/>
            <person name="Malmstrom R."/>
            <person name="Stieglmeier M."/>
            <person name="Klingl A."/>
            <person name="Woyke T."/>
            <person name="Ryan C.M."/>
            <person name="Banfield J.F."/>
        </authorList>
    </citation>
    <scope>NUCLEOTIDE SEQUENCE [LARGE SCALE GENOMIC DNA]</scope>
</reference>